<keyword evidence="7" id="KW-0229">DNA integration</keyword>
<dbReference type="InterPro" id="IPR023779">
    <property type="entry name" value="Chromodomain_CS"/>
</dbReference>
<dbReference type="SUPFAM" id="SSF53098">
    <property type="entry name" value="Ribonuclease H-like"/>
    <property type="match status" value="1"/>
</dbReference>
<dbReference type="PROSITE" id="PS00598">
    <property type="entry name" value="CHROMO_1"/>
    <property type="match status" value="1"/>
</dbReference>
<dbReference type="Pfam" id="PF00385">
    <property type="entry name" value="Chromo"/>
    <property type="match status" value="1"/>
</dbReference>
<evidence type="ECO:0000256" key="8">
    <source>
        <dbReference type="ARBA" id="ARBA00022918"/>
    </source>
</evidence>
<dbReference type="GO" id="GO:0006310">
    <property type="term" value="P:DNA recombination"/>
    <property type="evidence" value="ECO:0007669"/>
    <property type="project" value="UniProtKB-KW"/>
</dbReference>
<feature type="domain" description="Integrase catalytic" evidence="15">
    <location>
        <begin position="271"/>
        <end position="438"/>
    </location>
</feature>
<dbReference type="InterPro" id="IPR016197">
    <property type="entry name" value="Chromo-like_dom_sf"/>
</dbReference>
<accession>A0A225WQF8</accession>
<dbReference type="Pfam" id="PF17921">
    <property type="entry name" value="Integrase_H2C2"/>
    <property type="match status" value="1"/>
</dbReference>
<proteinExistence type="predicted"/>
<keyword evidence="12" id="KW-0539">Nucleus</keyword>
<dbReference type="Gene3D" id="3.30.420.10">
    <property type="entry name" value="Ribonuclease H-like superfamily/Ribonuclease H"/>
    <property type="match status" value="1"/>
</dbReference>
<gene>
    <name evidence="16" type="ORF">PHMEG_0005826</name>
</gene>
<keyword evidence="9" id="KW-0548">Nucleotidyltransferase</keyword>
<dbReference type="STRING" id="4795.A0A225WQF8"/>
<dbReference type="InterPro" id="IPR001584">
    <property type="entry name" value="Integrase_cat-core"/>
</dbReference>
<keyword evidence="11" id="KW-0233">DNA recombination</keyword>
<keyword evidence="6" id="KW-0460">Magnesium</keyword>
<dbReference type="SUPFAM" id="SSF54160">
    <property type="entry name" value="Chromo domain-like"/>
    <property type="match status" value="1"/>
</dbReference>
<reference evidence="17" key="1">
    <citation type="submission" date="2017-03" db="EMBL/GenBank/DDBJ databases">
        <title>Phytopthora megakarya and P. palmivora, two closely related causual agents of cacao black pod achieved similar genome size and gene model numbers by different mechanisms.</title>
        <authorList>
            <person name="Ali S."/>
            <person name="Shao J."/>
            <person name="Larry D.J."/>
            <person name="Kronmiller B."/>
            <person name="Shen D."/>
            <person name="Strem M.D."/>
            <person name="Melnick R.L."/>
            <person name="Guiltinan M.J."/>
            <person name="Tyler B.M."/>
            <person name="Meinhardt L.W."/>
            <person name="Bailey B.A."/>
        </authorList>
    </citation>
    <scope>NUCLEOTIDE SEQUENCE [LARGE SCALE GENOMIC DNA]</scope>
    <source>
        <strain evidence="17">zdho120</strain>
    </source>
</reference>
<evidence type="ECO:0000256" key="12">
    <source>
        <dbReference type="ARBA" id="ARBA00023242"/>
    </source>
</evidence>
<dbReference type="InterPro" id="IPR056924">
    <property type="entry name" value="SH3_Tf2-1"/>
</dbReference>
<evidence type="ECO:0000256" key="5">
    <source>
        <dbReference type="ARBA" id="ARBA00022801"/>
    </source>
</evidence>
<dbReference type="PANTHER" id="PTHR37984:SF5">
    <property type="entry name" value="PROTEIN NYNRIN-LIKE"/>
    <property type="match status" value="1"/>
</dbReference>
<dbReference type="GO" id="GO:0015074">
    <property type="term" value="P:DNA integration"/>
    <property type="evidence" value="ECO:0007669"/>
    <property type="project" value="UniProtKB-KW"/>
</dbReference>
<feature type="region of interest" description="Disordered" evidence="13">
    <location>
        <begin position="709"/>
        <end position="744"/>
    </location>
</feature>
<dbReference type="OrthoDB" id="2273864at2759"/>
<dbReference type="Gene3D" id="1.10.340.70">
    <property type="match status" value="1"/>
</dbReference>
<name>A0A225WQF8_9STRA</name>
<dbReference type="InterPro" id="IPR023780">
    <property type="entry name" value="Chromo_domain"/>
</dbReference>
<sequence length="831" mass="93782">MEMGDASVATTGSLLPWVRQKESNRYTWLEYTKLPPMCPNTLRANLEVVTKAVEKRIGEEMPDNFGLLLDGWSHGTEHYRDALKPFHVICDASDFVIGCALMQFDDDGRERVLRTAMKSPHLSQRMARWLSFFAEYNFVVHYKPGKNNILADARSCRPDYDSRNSLVHQQANDEDDEDACASCVASGLNLMNVSPKLTLRAEIANAYEYDTTYSKNMNYLRSPSDVKLGEMFRSQQSQIDRYSLDDNLNFHDAPIGGHLGREKTFSALSRVFFWPHMYKWVRNLELDFFFDLPPDEHGRTGVLVFVDGFSKMVHFVPVSATVTAEESAVHFIDTVFRYHGMPASIVSDRDPRFTSAFWSKLFEIVGTKLKMSTAAHLETDGQTECVNCVVEDVLRSYETSFQNWNSFLPLAEFAINNADNASTGVTAASPTVQPASSANYTPIPSARPIDTERVHDFVLERQAVDRYVRDALQAAVDRQRLNADKRGRKNMTKFKTGDRVLLSTEGIRDSAVTNLGASKLASRFIGPFRIIKHIGDSYTLKVPPSIRLHPTFYVGRLKKYLPATIPASLKMLETPTLETPKLSFFDEPHTPYQLPVLLPNCFGIRLRLSQPSRHLVDIQLGIKSTINHSLQVVLARQLVEHEDPPRARARNQHGIPAAHRYRVRWLGLPPDEDTWEPRTNLLQDVPGIVLEYETAAAESANEIASNYVHPNETESGVPHVHASESEGTYENANDDPGRPSQAGATDFVKDVDHMRQCRSLSERSERMSSRSFNQVGNESLDASIEFYRLMNAHQDVCNAVASTPFRHSQRKRLKYPCISSRVPGASALERS</sequence>
<dbReference type="PROSITE" id="PS50013">
    <property type="entry name" value="CHROMO_2"/>
    <property type="match status" value="1"/>
</dbReference>
<keyword evidence="9" id="KW-0808">Transferase</keyword>
<evidence type="ECO:0000256" key="7">
    <source>
        <dbReference type="ARBA" id="ARBA00022908"/>
    </source>
</evidence>
<evidence type="ECO:0000256" key="4">
    <source>
        <dbReference type="ARBA" id="ARBA00022750"/>
    </source>
</evidence>
<evidence type="ECO:0000259" key="14">
    <source>
        <dbReference type="PROSITE" id="PS50013"/>
    </source>
</evidence>
<protein>
    <submittedName>
        <fullName evidence="16">Polyprotein</fullName>
    </submittedName>
</protein>
<comment type="subcellular location">
    <subcellularLocation>
        <location evidence="1">Nucleus</location>
    </subcellularLocation>
</comment>
<dbReference type="InterPro" id="IPR000953">
    <property type="entry name" value="Chromo/chromo_shadow_dom"/>
</dbReference>
<dbReference type="InterPro" id="IPR041588">
    <property type="entry name" value="Integrase_H2C2"/>
</dbReference>
<evidence type="ECO:0000313" key="17">
    <source>
        <dbReference type="Proteomes" id="UP000198211"/>
    </source>
</evidence>
<evidence type="ECO:0000256" key="3">
    <source>
        <dbReference type="ARBA" id="ARBA00022723"/>
    </source>
</evidence>
<evidence type="ECO:0000256" key="2">
    <source>
        <dbReference type="ARBA" id="ARBA00022670"/>
    </source>
</evidence>
<dbReference type="Proteomes" id="UP000198211">
    <property type="component" value="Unassembled WGS sequence"/>
</dbReference>
<comment type="caution">
    <text evidence="16">The sequence shown here is derived from an EMBL/GenBank/DDBJ whole genome shotgun (WGS) entry which is preliminary data.</text>
</comment>
<keyword evidence="4" id="KW-0064">Aspartyl protease</keyword>
<keyword evidence="10" id="KW-0238">DNA-binding</keyword>
<keyword evidence="17" id="KW-1185">Reference proteome</keyword>
<dbReference type="GO" id="GO:0003887">
    <property type="term" value="F:DNA-directed DNA polymerase activity"/>
    <property type="evidence" value="ECO:0007669"/>
    <property type="project" value="UniProtKB-KW"/>
</dbReference>
<dbReference type="Gene3D" id="2.40.50.40">
    <property type="match status" value="1"/>
</dbReference>
<dbReference type="PROSITE" id="PS50994">
    <property type="entry name" value="INTEGRASE"/>
    <property type="match status" value="1"/>
</dbReference>
<dbReference type="GO" id="GO:0003964">
    <property type="term" value="F:RNA-directed DNA polymerase activity"/>
    <property type="evidence" value="ECO:0007669"/>
    <property type="project" value="UniProtKB-KW"/>
</dbReference>
<evidence type="ECO:0000256" key="11">
    <source>
        <dbReference type="ARBA" id="ARBA00023172"/>
    </source>
</evidence>
<dbReference type="GO" id="GO:0005634">
    <property type="term" value="C:nucleus"/>
    <property type="evidence" value="ECO:0007669"/>
    <property type="project" value="UniProtKB-SubCell"/>
</dbReference>
<dbReference type="GO" id="GO:0046872">
    <property type="term" value="F:metal ion binding"/>
    <property type="evidence" value="ECO:0007669"/>
    <property type="project" value="UniProtKB-KW"/>
</dbReference>
<dbReference type="SUPFAM" id="SSF56672">
    <property type="entry name" value="DNA/RNA polymerases"/>
    <property type="match status" value="1"/>
</dbReference>
<evidence type="ECO:0000313" key="16">
    <source>
        <dbReference type="EMBL" id="OWZ19855.1"/>
    </source>
</evidence>
<dbReference type="GO" id="GO:0003677">
    <property type="term" value="F:DNA binding"/>
    <property type="evidence" value="ECO:0007669"/>
    <property type="project" value="UniProtKB-KW"/>
</dbReference>
<feature type="domain" description="Chromo" evidence="14">
    <location>
        <begin position="639"/>
        <end position="693"/>
    </location>
</feature>
<dbReference type="PANTHER" id="PTHR37984">
    <property type="entry name" value="PROTEIN CBG26694"/>
    <property type="match status" value="1"/>
</dbReference>
<evidence type="ECO:0000256" key="9">
    <source>
        <dbReference type="ARBA" id="ARBA00022932"/>
    </source>
</evidence>
<dbReference type="AlphaFoldDB" id="A0A225WQF8"/>
<dbReference type="Pfam" id="PF24626">
    <property type="entry name" value="SH3_Tf2-1"/>
    <property type="match status" value="1"/>
</dbReference>
<dbReference type="InterPro" id="IPR012337">
    <property type="entry name" value="RNaseH-like_sf"/>
</dbReference>
<evidence type="ECO:0000256" key="10">
    <source>
        <dbReference type="ARBA" id="ARBA00023125"/>
    </source>
</evidence>
<evidence type="ECO:0000259" key="15">
    <source>
        <dbReference type="PROSITE" id="PS50994"/>
    </source>
</evidence>
<dbReference type="CDD" id="cd00024">
    <property type="entry name" value="CD_CSD"/>
    <property type="match status" value="1"/>
</dbReference>
<keyword evidence="9" id="KW-0239">DNA-directed DNA polymerase</keyword>
<dbReference type="InterPro" id="IPR036397">
    <property type="entry name" value="RNaseH_sf"/>
</dbReference>
<dbReference type="EMBL" id="NBNE01000392">
    <property type="protein sequence ID" value="OWZ19855.1"/>
    <property type="molecule type" value="Genomic_DNA"/>
</dbReference>
<dbReference type="GO" id="GO:0006508">
    <property type="term" value="P:proteolysis"/>
    <property type="evidence" value="ECO:0007669"/>
    <property type="project" value="UniProtKB-KW"/>
</dbReference>
<evidence type="ECO:0000256" key="1">
    <source>
        <dbReference type="ARBA" id="ARBA00004123"/>
    </source>
</evidence>
<keyword evidence="2" id="KW-0645">Protease</keyword>
<keyword evidence="3" id="KW-0479">Metal-binding</keyword>
<organism evidence="16 17">
    <name type="scientific">Phytophthora megakarya</name>
    <dbReference type="NCBI Taxonomy" id="4795"/>
    <lineage>
        <taxon>Eukaryota</taxon>
        <taxon>Sar</taxon>
        <taxon>Stramenopiles</taxon>
        <taxon>Oomycota</taxon>
        <taxon>Peronosporomycetes</taxon>
        <taxon>Peronosporales</taxon>
        <taxon>Peronosporaceae</taxon>
        <taxon>Phytophthora</taxon>
    </lineage>
</organism>
<dbReference type="GO" id="GO:0004190">
    <property type="term" value="F:aspartic-type endopeptidase activity"/>
    <property type="evidence" value="ECO:0007669"/>
    <property type="project" value="UniProtKB-KW"/>
</dbReference>
<evidence type="ECO:0000256" key="6">
    <source>
        <dbReference type="ARBA" id="ARBA00022842"/>
    </source>
</evidence>
<keyword evidence="8" id="KW-0695">RNA-directed DNA polymerase</keyword>
<dbReference type="InterPro" id="IPR050951">
    <property type="entry name" value="Retrovirus_Pol_polyprotein"/>
</dbReference>
<dbReference type="InterPro" id="IPR043502">
    <property type="entry name" value="DNA/RNA_pol_sf"/>
</dbReference>
<keyword evidence="5" id="KW-0378">Hydrolase</keyword>
<evidence type="ECO:0000256" key="13">
    <source>
        <dbReference type="SAM" id="MobiDB-lite"/>
    </source>
</evidence>